<comment type="caution">
    <text evidence="1">The sequence shown here is derived from an EMBL/GenBank/DDBJ whole genome shotgun (WGS) entry which is preliminary data.</text>
</comment>
<dbReference type="EMBL" id="QGGL01000005">
    <property type="protein sequence ID" value="PWK14504.1"/>
    <property type="molecule type" value="Genomic_DNA"/>
</dbReference>
<accession>A0A316DXD8</accession>
<dbReference type="AlphaFoldDB" id="A0A316DXD8"/>
<dbReference type="Proteomes" id="UP000245634">
    <property type="component" value="Unassembled WGS sequence"/>
</dbReference>
<protein>
    <submittedName>
        <fullName evidence="1">Uncharacterized protein</fullName>
    </submittedName>
</protein>
<name>A0A316DXD8_9BACL</name>
<sequence>MKEGTKKEVYQSEIIVNEIQVPVKKGQVLGSIVFKLAVRRSRRPILSRQPTWGSRHVDLVQADLRSDTISPSSPCKI</sequence>
<reference evidence="1 2" key="1">
    <citation type="submission" date="2018-05" db="EMBL/GenBank/DDBJ databases">
        <title>Genomic Encyclopedia of Type Strains, Phase IV (KMG-IV): sequencing the most valuable type-strain genomes for metagenomic binning, comparative biology and taxonomic classification.</title>
        <authorList>
            <person name="Goeker M."/>
        </authorList>
    </citation>
    <scope>NUCLEOTIDE SEQUENCE [LARGE SCALE GENOMIC DNA]</scope>
    <source>
        <strain evidence="1 2">DSM 18773</strain>
    </source>
</reference>
<proteinExistence type="predicted"/>
<organism evidence="1 2">
    <name type="scientific">Tumebacillus permanentifrigoris</name>
    <dbReference type="NCBI Taxonomy" id="378543"/>
    <lineage>
        <taxon>Bacteria</taxon>
        <taxon>Bacillati</taxon>
        <taxon>Bacillota</taxon>
        <taxon>Bacilli</taxon>
        <taxon>Bacillales</taxon>
        <taxon>Alicyclobacillaceae</taxon>
        <taxon>Tumebacillus</taxon>
    </lineage>
</organism>
<keyword evidence="2" id="KW-1185">Reference proteome</keyword>
<evidence type="ECO:0000313" key="2">
    <source>
        <dbReference type="Proteomes" id="UP000245634"/>
    </source>
</evidence>
<gene>
    <name evidence="1" type="ORF">C7459_105271</name>
</gene>
<evidence type="ECO:0000313" key="1">
    <source>
        <dbReference type="EMBL" id="PWK14504.1"/>
    </source>
</evidence>